<evidence type="ECO:0000313" key="2">
    <source>
        <dbReference type="Proteomes" id="UP000814128"/>
    </source>
</evidence>
<dbReference type="Proteomes" id="UP000814128">
    <property type="component" value="Unassembled WGS sequence"/>
</dbReference>
<sequence>MAEATGETLSRKRPRIDLNLSPVVKYKVPSLHALSLAHHPALWFDDGDIILAAGTTAFKVDHAIIKRHSRLLFDIITSMDARACVEVPVYDVEDTAENVETVLKWIYQINRCRCVRLTMKDCARYLYLGAHYGVDNLKMTAVQCLAETYPTTLEVYDRLLNTKDPAHKAIPLFDDGDHFVAAFLARHYNLAQILPLVLLICRMYGEEDLVKHFEDAVNNLSHIPACVSEEAQIWLLKILTRSRPKIPNPIIGGDGLVDRQVCGFPARCYREISRAHLCPIEVDDEMPLAPFEQRPALLVNGVCFSCISLWKGVYEQERKKFWEGLPQCFGLASWDELGKDVVAT</sequence>
<reference evidence="1" key="1">
    <citation type="submission" date="2021-02" db="EMBL/GenBank/DDBJ databases">
        <authorList>
            <consortium name="DOE Joint Genome Institute"/>
            <person name="Ahrendt S."/>
            <person name="Looney B.P."/>
            <person name="Miyauchi S."/>
            <person name="Morin E."/>
            <person name="Drula E."/>
            <person name="Courty P.E."/>
            <person name="Chicoki N."/>
            <person name="Fauchery L."/>
            <person name="Kohler A."/>
            <person name="Kuo A."/>
            <person name="Labutti K."/>
            <person name="Pangilinan J."/>
            <person name="Lipzen A."/>
            <person name="Riley R."/>
            <person name="Andreopoulos W."/>
            <person name="He G."/>
            <person name="Johnson J."/>
            <person name="Barry K.W."/>
            <person name="Grigoriev I.V."/>
            <person name="Nagy L."/>
            <person name="Hibbett D."/>
            <person name="Henrissat B."/>
            <person name="Matheny P.B."/>
            <person name="Labbe J."/>
            <person name="Martin F."/>
        </authorList>
    </citation>
    <scope>NUCLEOTIDE SEQUENCE</scope>
    <source>
        <strain evidence="1">EC-137</strain>
    </source>
</reference>
<organism evidence="1 2">
    <name type="scientific">Vararia minispora EC-137</name>
    <dbReference type="NCBI Taxonomy" id="1314806"/>
    <lineage>
        <taxon>Eukaryota</taxon>
        <taxon>Fungi</taxon>
        <taxon>Dikarya</taxon>
        <taxon>Basidiomycota</taxon>
        <taxon>Agaricomycotina</taxon>
        <taxon>Agaricomycetes</taxon>
        <taxon>Russulales</taxon>
        <taxon>Lachnocladiaceae</taxon>
        <taxon>Vararia</taxon>
    </lineage>
</organism>
<dbReference type="EMBL" id="MU273657">
    <property type="protein sequence ID" value="KAI0029774.1"/>
    <property type="molecule type" value="Genomic_DNA"/>
</dbReference>
<comment type="caution">
    <text evidence="1">The sequence shown here is derived from an EMBL/GenBank/DDBJ whole genome shotgun (WGS) entry which is preliminary data.</text>
</comment>
<name>A0ACB8QDE7_9AGAM</name>
<gene>
    <name evidence="1" type="ORF">K488DRAFT_88401</name>
</gene>
<keyword evidence="2" id="KW-1185">Reference proteome</keyword>
<protein>
    <submittedName>
        <fullName evidence="1">Uncharacterized protein</fullName>
    </submittedName>
</protein>
<proteinExistence type="predicted"/>
<reference evidence="1" key="2">
    <citation type="journal article" date="2022" name="New Phytol.">
        <title>Evolutionary transition to the ectomycorrhizal habit in the genomes of a hyperdiverse lineage of mushroom-forming fungi.</title>
        <authorList>
            <person name="Looney B."/>
            <person name="Miyauchi S."/>
            <person name="Morin E."/>
            <person name="Drula E."/>
            <person name="Courty P.E."/>
            <person name="Kohler A."/>
            <person name="Kuo A."/>
            <person name="LaButti K."/>
            <person name="Pangilinan J."/>
            <person name="Lipzen A."/>
            <person name="Riley R."/>
            <person name="Andreopoulos W."/>
            <person name="He G."/>
            <person name="Johnson J."/>
            <person name="Nolan M."/>
            <person name="Tritt A."/>
            <person name="Barry K.W."/>
            <person name="Grigoriev I.V."/>
            <person name="Nagy L.G."/>
            <person name="Hibbett D."/>
            <person name="Henrissat B."/>
            <person name="Matheny P.B."/>
            <person name="Labbe J."/>
            <person name="Martin F.M."/>
        </authorList>
    </citation>
    <scope>NUCLEOTIDE SEQUENCE</scope>
    <source>
        <strain evidence="1">EC-137</strain>
    </source>
</reference>
<evidence type="ECO:0000313" key="1">
    <source>
        <dbReference type="EMBL" id="KAI0029774.1"/>
    </source>
</evidence>
<accession>A0ACB8QDE7</accession>